<reference evidence="3" key="1">
    <citation type="submission" date="2018-06" db="EMBL/GenBank/DDBJ databases">
        <authorList>
            <person name="Zhirakovskaya E."/>
        </authorList>
    </citation>
    <scope>NUCLEOTIDE SEQUENCE</scope>
</reference>
<evidence type="ECO:0000313" key="3">
    <source>
        <dbReference type="EMBL" id="VAW13066.1"/>
    </source>
</evidence>
<organism evidence="3">
    <name type="scientific">hydrothermal vent metagenome</name>
    <dbReference type="NCBI Taxonomy" id="652676"/>
    <lineage>
        <taxon>unclassified sequences</taxon>
        <taxon>metagenomes</taxon>
        <taxon>ecological metagenomes</taxon>
    </lineage>
</organism>
<dbReference type="GO" id="GO:0006099">
    <property type="term" value="P:tricarboxylic acid cycle"/>
    <property type="evidence" value="ECO:0007669"/>
    <property type="project" value="TreeGrafter"/>
</dbReference>
<dbReference type="InterPro" id="IPR005631">
    <property type="entry name" value="SDH"/>
</dbReference>
<evidence type="ECO:0000256" key="1">
    <source>
        <dbReference type="ARBA" id="ARBA00023128"/>
    </source>
</evidence>
<dbReference type="EMBL" id="UOEM01000058">
    <property type="protein sequence ID" value="VAW13066.1"/>
    <property type="molecule type" value="Genomic_DNA"/>
</dbReference>
<dbReference type="PANTHER" id="PTHR12469">
    <property type="entry name" value="PROTEIN EMI5 HOMOLOG, MITOCHONDRIAL"/>
    <property type="match status" value="1"/>
</dbReference>
<proteinExistence type="predicted"/>
<accession>A0A3B0U108</accession>
<dbReference type="Gene3D" id="1.10.150.250">
    <property type="entry name" value="Flavinator of succinate dehydrogenase"/>
    <property type="match status" value="1"/>
</dbReference>
<dbReference type="GO" id="GO:0005739">
    <property type="term" value="C:mitochondrion"/>
    <property type="evidence" value="ECO:0007669"/>
    <property type="project" value="TreeGrafter"/>
</dbReference>
<keyword evidence="1" id="KW-0496">Mitochondrion</keyword>
<dbReference type="GO" id="GO:0034553">
    <property type="term" value="P:mitochondrial respiratory chain complex II assembly"/>
    <property type="evidence" value="ECO:0007669"/>
    <property type="project" value="TreeGrafter"/>
</dbReference>
<sequence length="88" mass="10074">MDHRRKKLLYRASHRGIKEMDLILTAFCAAELEGLDQIELDQFEALLDVADLDLYFWITGAEDPPVEHRSDLLNRLKVLPPVAGARKT</sequence>
<dbReference type="FunFam" id="1.10.150.250:FF:000004">
    <property type="entry name" value="Succinate dehydrogenase assembly factor 2, mitochondrial"/>
    <property type="match status" value="1"/>
</dbReference>
<dbReference type="PANTHER" id="PTHR12469:SF2">
    <property type="entry name" value="SUCCINATE DEHYDROGENASE ASSEMBLY FACTOR 2, MITOCHONDRIAL"/>
    <property type="match status" value="1"/>
</dbReference>
<evidence type="ECO:0000256" key="2">
    <source>
        <dbReference type="ARBA" id="ARBA00023186"/>
    </source>
</evidence>
<keyword evidence="2" id="KW-0143">Chaperone</keyword>
<protein>
    <submittedName>
        <fullName evidence="3">Succinate dehydrogenase flavin-adding protein, antitoxin of CptAB toxin-antitoxin</fullName>
    </submittedName>
</protein>
<dbReference type="InterPro" id="IPR036714">
    <property type="entry name" value="SDH_sf"/>
</dbReference>
<dbReference type="GO" id="GO:0006121">
    <property type="term" value="P:mitochondrial electron transport, succinate to ubiquinone"/>
    <property type="evidence" value="ECO:0007669"/>
    <property type="project" value="TreeGrafter"/>
</dbReference>
<dbReference type="SUPFAM" id="SSF109910">
    <property type="entry name" value="YgfY-like"/>
    <property type="match status" value="1"/>
</dbReference>
<name>A0A3B0U108_9ZZZZ</name>
<gene>
    <name evidence="3" type="ORF">MNBD_ALPHA09-1354</name>
</gene>
<dbReference type="AlphaFoldDB" id="A0A3B0U108"/>
<dbReference type="Pfam" id="PF03937">
    <property type="entry name" value="Sdh5"/>
    <property type="match status" value="1"/>
</dbReference>